<dbReference type="NCBIfam" id="TIGR00778">
    <property type="entry name" value="ahpD_dom"/>
    <property type="match status" value="1"/>
</dbReference>
<dbReference type="Gene3D" id="1.20.1290.10">
    <property type="entry name" value="AhpD-like"/>
    <property type="match status" value="1"/>
</dbReference>
<dbReference type="Proteomes" id="UP001162734">
    <property type="component" value="Chromosome"/>
</dbReference>
<dbReference type="InterPro" id="IPR029032">
    <property type="entry name" value="AhpD-like"/>
</dbReference>
<evidence type="ECO:0000313" key="2">
    <source>
        <dbReference type="EMBL" id="BDG06950.1"/>
    </source>
</evidence>
<dbReference type="EMBL" id="AP025592">
    <property type="protein sequence ID" value="BDG06950.1"/>
    <property type="molecule type" value="Genomic_DNA"/>
</dbReference>
<dbReference type="RefSeq" id="WP_248343531.1">
    <property type="nucleotide sequence ID" value="NZ_AP025592.1"/>
</dbReference>
<dbReference type="SUPFAM" id="SSF69118">
    <property type="entry name" value="AhpD-like"/>
    <property type="match status" value="1"/>
</dbReference>
<proteinExistence type="predicted"/>
<evidence type="ECO:0000313" key="3">
    <source>
        <dbReference type="Proteomes" id="UP001162734"/>
    </source>
</evidence>
<dbReference type="InterPro" id="IPR004675">
    <property type="entry name" value="AhpD_core"/>
</dbReference>
<protein>
    <submittedName>
        <fullName evidence="2">Alkyl hydroperoxide reductase AhpD</fullName>
    </submittedName>
</protein>
<organism evidence="2 3">
    <name type="scientific">Anaeromyxobacter paludicola</name>
    <dbReference type="NCBI Taxonomy" id="2918171"/>
    <lineage>
        <taxon>Bacteria</taxon>
        <taxon>Pseudomonadati</taxon>
        <taxon>Myxococcota</taxon>
        <taxon>Myxococcia</taxon>
        <taxon>Myxococcales</taxon>
        <taxon>Cystobacterineae</taxon>
        <taxon>Anaeromyxobacteraceae</taxon>
        <taxon>Anaeromyxobacter</taxon>
    </lineage>
</organism>
<feature type="domain" description="Carboxymuconolactone decarboxylase-like" evidence="1">
    <location>
        <begin position="34"/>
        <end position="100"/>
    </location>
</feature>
<gene>
    <name evidence="2" type="ORF">AMPC_00630</name>
</gene>
<reference evidence="3" key="1">
    <citation type="journal article" date="2022" name="Int. J. Syst. Evol. Microbiol.">
        <title>Anaeromyxobacter oryzae sp. nov., Anaeromyxobacter diazotrophicus sp. nov. and Anaeromyxobacter paludicola sp. nov., isolated from paddy soils.</title>
        <authorList>
            <person name="Itoh H."/>
            <person name="Xu Z."/>
            <person name="Mise K."/>
            <person name="Masuda Y."/>
            <person name="Ushijima N."/>
            <person name="Hayakawa C."/>
            <person name="Shiratori Y."/>
            <person name="Senoo K."/>
        </authorList>
    </citation>
    <scope>NUCLEOTIDE SEQUENCE [LARGE SCALE GENOMIC DNA]</scope>
    <source>
        <strain evidence="3">Red630</strain>
    </source>
</reference>
<evidence type="ECO:0000259" key="1">
    <source>
        <dbReference type="Pfam" id="PF02627"/>
    </source>
</evidence>
<sequence length="148" mass="16082">MAASDVAKMREELTQLFGQVPGWVDELPESAAAGFWATMRDFQLAETRIPNKYKELIGLGVSGATRCRYCALFHTEAARLFGATDEEIAEASMMAAHTMAASTFLNAQQVDYDTFRRETLEMVAYARLHAGAASATQATQATQVAGHA</sequence>
<dbReference type="InterPro" id="IPR003779">
    <property type="entry name" value="CMD-like"/>
</dbReference>
<name>A0ABM7X594_9BACT</name>
<keyword evidence="3" id="KW-1185">Reference proteome</keyword>
<accession>A0ABM7X594</accession>
<dbReference type="PANTHER" id="PTHR33930">
    <property type="entry name" value="ALKYL HYDROPEROXIDE REDUCTASE AHPD"/>
    <property type="match status" value="1"/>
</dbReference>
<dbReference type="PANTHER" id="PTHR33930:SF2">
    <property type="entry name" value="BLR3452 PROTEIN"/>
    <property type="match status" value="1"/>
</dbReference>
<dbReference type="Pfam" id="PF02627">
    <property type="entry name" value="CMD"/>
    <property type="match status" value="1"/>
</dbReference>